<feature type="compositionally biased region" description="Acidic residues" evidence="1">
    <location>
        <begin position="305"/>
        <end position="316"/>
    </location>
</feature>
<feature type="transmembrane region" description="Helical" evidence="2">
    <location>
        <begin position="556"/>
        <end position="574"/>
    </location>
</feature>
<gene>
    <name evidence="3" type="ORF">M3B43_08080</name>
</gene>
<evidence type="ECO:0000313" key="4">
    <source>
        <dbReference type="Proteomes" id="UP001205046"/>
    </source>
</evidence>
<feature type="compositionally biased region" description="Acidic residues" evidence="1">
    <location>
        <begin position="267"/>
        <end position="277"/>
    </location>
</feature>
<feature type="compositionally biased region" description="Low complexity" evidence="1">
    <location>
        <begin position="278"/>
        <end position="304"/>
    </location>
</feature>
<feature type="compositionally biased region" description="Low complexity" evidence="1">
    <location>
        <begin position="243"/>
        <end position="258"/>
    </location>
</feature>
<keyword evidence="2" id="KW-0472">Membrane</keyword>
<comment type="caution">
    <text evidence="3">The sequence shown here is derived from an EMBL/GenBank/DDBJ whole genome shotgun (WGS) entry which is preliminary data.</text>
</comment>
<keyword evidence="4" id="KW-1185">Reference proteome</keyword>
<keyword evidence="2" id="KW-1133">Transmembrane helix</keyword>
<dbReference type="RefSeq" id="WP_260073248.1">
    <property type="nucleotide sequence ID" value="NZ_JALXMO010000020.1"/>
</dbReference>
<reference evidence="3 4" key="1">
    <citation type="submission" date="2022-04" db="EMBL/GenBank/DDBJ databases">
        <title>Human microbiome associated bacterial genomes.</title>
        <authorList>
            <person name="Sandstrom S."/>
            <person name="Salamzade R."/>
            <person name="Kalan L.R."/>
        </authorList>
    </citation>
    <scope>NUCLEOTIDE SEQUENCE [LARGE SCALE GENOMIC DNA]</scope>
    <source>
        <strain evidence="4">p3-SID767</strain>
    </source>
</reference>
<feature type="compositionally biased region" description="Low complexity" evidence="1">
    <location>
        <begin position="160"/>
        <end position="173"/>
    </location>
</feature>
<organism evidence="3 4">
    <name type="scientific">Nesterenkonia massiliensis</name>
    <dbReference type="NCBI Taxonomy" id="1232429"/>
    <lineage>
        <taxon>Bacteria</taxon>
        <taxon>Bacillati</taxon>
        <taxon>Actinomycetota</taxon>
        <taxon>Actinomycetes</taxon>
        <taxon>Micrococcales</taxon>
        <taxon>Micrococcaceae</taxon>
        <taxon>Nesterenkonia</taxon>
    </lineage>
</organism>
<feature type="compositionally biased region" description="Acidic residues" evidence="1">
    <location>
        <begin position="47"/>
        <end position="58"/>
    </location>
</feature>
<proteinExistence type="predicted"/>
<feature type="compositionally biased region" description="Acidic residues" evidence="1">
    <location>
        <begin position="189"/>
        <end position="199"/>
    </location>
</feature>
<evidence type="ECO:0000256" key="1">
    <source>
        <dbReference type="SAM" id="MobiDB-lite"/>
    </source>
</evidence>
<feature type="region of interest" description="Disordered" evidence="1">
    <location>
        <begin position="243"/>
        <end position="350"/>
    </location>
</feature>
<feature type="transmembrane region" description="Helical" evidence="2">
    <location>
        <begin position="502"/>
        <end position="521"/>
    </location>
</feature>
<feature type="transmembrane region" description="Helical" evidence="2">
    <location>
        <begin position="626"/>
        <end position="645"/>
    </location>
</feature>
<feature type="transmembrane region" description="Helical" evidence="2">
    <location>
        <begin position="448"/>
        <end position="468"/>
    </location>
</feature>
<feature type="region of interest" description="Disordered" evidence="1">
    <location>
        <begin position="1"/>
        <end position="223"/>
    </location>
</feature>
<accession>A0ABT2HRG4</accession>
<feature type="compositionally biased region" description="Polar residues" evidence="1">
    <location>
        <begin position="107"/>
        <end position="121"/>
    </location>
</feature>
<feature type="transmembrane region" description="Helical" evidence="2">
    <location>
        <begin position="533"/>
        <end position="550"/>
    </location>
</feature>
<feature type="transmembrane region" description="Helical" evidence="2">
    <location>
        <begin position="677"/>
        <end position="694"/>
    </location>
</feature>
<dbReference type="EMBL" id="JALXMO010000020">
    <property type="protein sequence ID" value="MCT1607282.1"/>
    <property type="molecule type" value="Genomic_DNA"/>
</dbReference>
<dbReference type="CDD" id="cd06174">
    <property type="entry name" value="MFS"/>
    <property type="match status" value="1"/>
</dbReference>
<protein>
    <submittedName>
        <fullName evidence="3">Uncharacterized protein</fullName>
    </submittedName>
</protein>
<dbReference type="Proteomes" id="UP001205046">
    <property type="component" value="Unassembled WGS sequence"/>
</dbReference>
<name>A0ABT2HRG4_9MICC</name>
<sequence length="718" mass="77109">MTEPSRPEAAAPDEEALETAPSNPTSGDAELQNAVSDDAELQNAVSDDVESDDTESDETASQNEVSHNAVSPDAAADDAAADADPQHQEPLQEASTVPLGDADEVTTEPTAETSNEASSDQSAEKRDAGDSTVDMGADDSLEEASEALPEYRAEDDDAAEPSALPSESSAAPEPESPEPQVPGPKMLDAEEGESPESEADALGSERQTAPAQREAESGLSGFLDSLDERAKRWWAQRRARKAAQAELVTVAAAEQQAQPDLPAGQDSEPDSDGESVEAAEPVETAEPVESAVPVEPVEPAPVESPDAEADQTEPDTADAAVLEDQSADSDATAAIPAYAQDFEPESDAESTTVLPAYREDYASPVGASAPPGTAVPVRVRKALDEHRRRDVILQKAAAIEAATAQNYQPPRYEFADEEEDLYTYIPPYNLPSRDPDPEPTAVDLYRRIFVSAGAAAAVASLMWMFGWFGTTPAVLSGNGLREHAEGWFSGELALLSPDHNMYWLWPILVIGLVTHAVFQWQSSQRSTPRQRRSGWLVGTASGLMLVITAAMHFGLFTLGALAAIAVALTLLDAIRQFNLYTARNTTERRLTDGIIGLFFGFALVQAMSFISIWLTAHGWSIPGIPALLWALIGLFICVWTAAFYSMTERGRITIALGLGWGMFWLIFPRLLTEVTSVWVAIGAAMGAFIVILCTQSRRHRINHAERRAAMGRPLEDII</sequence>
<evidence type="ECO:0000313" key="3">
    <source>
        <dbReference type="EMBL" id="MCT1607282.1"/>
    </source>
</evidence>
<evidence type="ECO:0000256" key="2">
    <source>
        <dbReference type="SAM" id="Phobius"/>
    </source>
</evidence>
<feature type="compositionally biased region" description="Low complexity" evidence="1">
    <location>
        <begin position="1"/>
        <end position="10"/>
    </location>
</feature>
<feature type="compositionally biased region" description="Acidic residues" evidence="1">
    <location>
        <begin position="136"/>
        <end position="145"/>
    </location>
</feature>
<feature type="transmembrane region" description="Helical" evidence="2">
    <location>
        <begin position="594"/>
        <end position="614"/>
    </location>
</feature>
<keyword evidence="2" id="KW-0812">Transmembrane</keyword>
<feature type="transmembrane region" description="Helical" evidence="2">
    <location>
        <begin position="652"/>
        <end position="671"/>
    </location>
</feature>